<comment type="caution">
    <text evidence="1">The sequence shown here is derived from an EMBL/GenBank/DDBJ whole genome shotgun (WGS) entry which is preliminary data.</text>
</comment>
<proteinExistence type="predicted"/>
<name>A0A1Y3MF50_9BACI</name>
<sequence length="73" mass="9104">MSVVHRRAPIFYICDQTFLHQNRDKMNASIFTYESMKKLMKLSAFYFWKKLFIYFIKKYFFDPQKIFIPPEYI</sequence>
<dbReference type="Proteomes" id="UP000195321">
    <property type="component" value="Unassembled WGS sequence"/>
</dbReference>
<dbReference type="EMBL" id="MWPX01000008">
    <property type="protein sequence ID" value="OUM49049.1"/>
    <property type="molecule type" value="Genomic_DNA"/>
</dbReference>
<gene>
    <name evidence="1" type="ORF">BW425_09570</name>
</gene>
<organism evidence="1 2">
    <name type="scientific">Bacillus pseudomycoides</name>
    <dbReference type="NCBI Taxonomy" id="64104"/>
    <lineage>
        <taxon>Bacteria</taxon>
        <taxon>Bacillati</taxon>
        <taxon>Bacillota</taxon>
        <taxon>Bacilli</taxon>
        <taxon>Bacillales</taxon>
        <taxon>Bacillaceae</taxon>
        <taxon>Bacillus</taxon>
        <taxon>Bacillus cereus group</taxon>
    </lineage>
</organism>
<dbReference type="AlphaFoldDB" id="A0A1Y3MF50"/>
<reference evidence="1 2" key="1">
    <citation type="submission" date="2017-02" db="EMBL/GenBank/DDBJ databases">
        <title>Bacillus pseudomycoides isolate FSL K6-0042.</title>
        <authorList>
            <person name="Kovac J."/>
        </authorList>
    </citation>
    <scope>NUCLEOTIDE SEQUENCE [LARGE SCALE GENOMIC DNA]</scope>
    <source>
        <strain evidence="1 2">FSL K6-0042</strain>
    </source>
</reference>
<protein>
    <submittedName>
        <fullName evidence="1">Uncharacterized protein</fullName>
    </submittedName>
</protein>
<evidence type="ECO:0000313" key="1">
    <source>
        <dbReference type="EMBL" id="OUM49049.1"/>
    </source>
</evidence>
<accession>A0A1Y3MF50</accession>
<evidence type="ECO:0000313" key="2">
    <source>
        <dbReference type="Proteomes" id="UP000195321"/>
    </source>
</evidence>